<dbReference type="Proteomes" id="UP000184111">
    <property type="component" value="Unassembled WGS sequence"/>
</dbReference>
<proteinExistence type="predicted"/>
<evidence type="ECO:0000313" key="2">
    <source>
        <dbReference type="Proteomes" id="UP000184111"/>
    </source>
</evidence>
<dbReference type="EMBL" id="FRBI01000027">
    <property type="protein sequence ID" value="SHN23240.1"/>
    <property type="molecule type" value="Genomic_DNA"/>
</dbReference>
<protein>
    <submittedName>
        <fullName evidence="1">Uncharacterized protein</fullName>
    </submittedName>
</protein>
<dbReference type="STRING" id="310782.SAMN05216499_12789"/>
<reference evidence="1 2" key="1">
    <citation type="submission" date="2016-11" db="EMBL/GenBank/DDBJ databases">
        <authorList>
            <person name="Jaros S."/>
            <person name="Januszkiewicz K."/>
            <person name="Wedrychowicz H."/>
        </authorList>
    </citation>
    <scope>NUCLEOTIDE SEQUENCE [LARGE SCALE GENOMIC DNA]</scope>
    <source>
        <strain evidence="1 2">CGMCC 4.2025</strain>
    </source>
</reference>
<dbReference type="AlphaFoldDB" id="A0A1M7PZF4"/>
<organism evidence="1 2">
    <name type="scientific">Actinacidiphila paucisporea</name>
    <dbReference type="NCBI Taxonomy" id="310782"/>
    <lineage>
        <taxon>Bacteria</taxon>
        <taxon>Bacillati</taxon>
        <taxon>Actinomycetota</taxon>
        <taxon>Actinomycetes</taxon>
        <taxon>Kitasatosporales</taxon>
        <taxon>Streptomycetaceae</taxon>
        <taxon>Actinacidiphila</taxon>
    </lineage>
</organism>
<dbReference type="RefSeq" id="WP_073502074.1">
    <property type="nucleotide sequence ID" value="NZ_FRBI01000027.1"/>
</dbReference>
<evidence type="ECO:0000313" key="1">
    <source>
        <dbReference type="EMBL" id="SHN23240.1"/>
    </source>
</evidence>
<sequence>MPQDLTVGYLIQQLQDLDPNPRIRLAINPDWPFAHFLGTSIVISDGVAFLAEDGQEGYLPPGIRNALAWT</sequence>
<accession>A0A1M7PZF4</accession>
<keyword evidence="2" id="KW-1185">Reference proteome</keyword>
<dbReference type="OrthoDB" id="3691787at2"/>
<gene>
    <name evidence="1" type="ORF">SAMN05216499_12789</name>
</gene>
<name>A0A1M7PZF4_9ACTN</name>